<dbReference type="EMBL" id="JBHUIY010000004">
    <property type="protein sequence ID" value="MFD2232906.1"/>
    <property type="molecule type" value="Genomic_DNA"/>
</dbReference>
<evidence type="ECO:0000256" key="11">
    <source>
        <dbReference type="ARBA" id="ARBA00035585"/>
    </source>
</evidence>
<evidence type="ECO:0000256" key="7">
    <source>
        <dbReference type="ARBA" id="ARBA00023065"/>
    </source>
</evidence>
<evidence type="ECO:0000313" key="14">
    <source>
        <dbReference type="Proteomes" id="UP001597296"/>
    </source>
</evidence>
<evidence type="ECO:0000256" key="9">
    <source>
        <dbReference type="ARBA" id="ARBA00023303"/>
    </source>
</evidence>
<comment type="activity regulation">
    <text evidence="12">Na(+) is not transported, but it plays an essential structural role and its presence is essential for fluoride channel function.</text>
</comment>
<organism evidence="13 14">
    <name type="scientific">Phaeospirillum tilakii</name>
    <dbReference type="NCBI Taxonomy" id="741673"/>
    <lineage>
        <taxon>Bacteria</taxon>
        <taxon>Pseudomonadati</taxon>
        <taxon>Pseudomonadota</taxon>
        <taxon>Alphaproteobacteria</taxon>
        <taxon>Rhodospirillales</taxon>
        <taxon>Rhodospirillaceae</taxon>
        <taxon>Phaeospirillum</taxon>
    </lineage>
</organism>
<evidence type="ECO:0000256" key="6">
    <source>
        <dbReference type="ARBA" id="ARBA00023053"/>
    </source>
</evidence>
<dbReference type="HAMAP" id="MF_00454">
    <property type="entry name" value="FluC"/>
    <property type="match status" value="1"/>
</dbReference>
<dbReference type="NCBIfam" id="NF010802">
    <property type="entry name" value="PRK14206.1"/>
    <property type="match status" value="1"/>
</dbReference>
<keyword evidence="14" id="KW-1185">Reference proteome</keyword>
<comment type="similarity">
    <text evidence="10 12">Belongs to the fluoride channel Fluc/FEX (TC 1.A.43) family.</text>
</comment>
<keyword evidence="4 12" id="KW-0812">Transmembrane</keyword>
<dbReference type="InterPro" id="IPR003691">
    <property type="entry name" value="FluC"/>
</dbReference>
<dbReference type="NCBIfam" id="TIGR00494">
    <property type="entry name" value="crcB"/>
    <property type="match status" value="1"/>
</dbReference>
<dbReference type="PANTHER" id="PTHR28259:SF1">
    <property type="entry name" value="FLUORIDE EXPORT PROTEIN 1-RELATED"/>
    <property type="match status" value="1"/>
</dbReference>
<keyword evidence="5 12" id="KW-1133">Transmembrane helix</keyword>
<evidence type="ECO:0000256" key="2">
    <source>
        <dbReference type="ARBA" id="ARBA00022475"/>
    </source>
</evidence>
<feature type="binding site" evidence="12">
    <location>
        <position position="76"/>
    </location>
    <ligand>
        <name>Na(+)</name>
        <dbReference type="ChEBI" id="CHEBI:29101"/>
        <note>structural</note>
    </ligand>
</feature>
<keyword evidence="6 12" id="KW-0915">Sodium</keyword>
<keyword evidence="9 12" id="KW-0407">Ion channel</keyword>
<proteinExistence type="inferred from homology"/>
<evidence type="ECO:0000256" key="1">
    <source>
        <dbReference type="ARBA" id="ARBA00004651"/>
    </source>
</evidence>
<gene>
    <name evidence="12 13" type="primary">crcB</name>
    <name evidence="12" type="synonym">fluC</name>
    <name evidence="13" type="ORF">ACFSNB_03715</name>
</gene>
<evidence type="ECO:0000313" key="13">
    <source>
        <dbReference type="EMBL" id="MFD2232906.1"/>
    </source>
</evidence>
<feature type="transmembrane region" description="Helical" evidence="12">
    <location>
        <begin position="66"/>
        <end position="85"/>
    </location>
</feature>
<accession>A0ABW5C7K9</accession>
<reference evidence="14" key="1">
    <citation type="journal article" date="2019" name="Int. J. Syst. Evol. Microbiol.">
        <title>The Global Catalogue of Microorganisms (GCM) 10K type strain sequencing project: providing services to taxonomists for standard genome sequencing and annotation.</title>
        <authorList>
            <consortium name="The Broad Institute Genomics Platform"/>
            <consortium name="The Broad Institute Genome Sequencing Center for Infectious Disease"/>
            <person name="Wu L."/>
            <person name="Ma J."/>
        </authorList>
    </citation>
    <scope>NUCLEOTIDE SEQUENCE [LARGE SCALE GENOMIC DNA]</scope>
    <source>
        <strain evidence="14">KCTC 15012</strain>
    </source>
</reference>
<dbReference type="Proteomes" id="UP001597296">
    <property type="component" value="Unassembled WGS sequence"/>
</dbReference>
<dbReference type="NCBIfam" id="NF010799">
    <property type="entry name" value="PRK14203.1"/>
    <property type="match status" value="1"/>
</dbReference>
<dbReference type="RefSeq" id="WP_377314623.1">
    <property type="nucleotide sequence ID" value="NZ_JBHUIY010000004.1"/>
</dbReference>
<feature type="binding site" evidence="12">
    <location>
        <position position="79"/>
    </location>
    <ligand>
        <name>Na(+)</name>
        <dbReference type="ChEBI" id="CHEBI:29101"/>
        <note>structural</note>
    </ligand>
</feature>
<keyword evidence="2 12" id="KW-1003">Cell membrane</keyword>
<comment type="caution">
    <text evidence="13">The sequence shown here is derived from an EMBL/GenBank/DDBJ whole genome shotgun (WGS) entry which is preliminary data.</text>
</comment>
<comment type="subcellular location">
    <subcellularLocation>
        <location evidence="1 12">Cell membrane</location>
        <topology evidence="1 12">Multi-pass membrane protein</topology>
    </subcellularLocation>
</comment>
<evidence type="ECO:0000256" key="8">
    <source>
        <dbReference type="ARBA" id="ARBA00023136"/>
    </source>
</evidence>
<keyword evidence="8 12" id="KW-0472">Membrane</keyword>
<name>A0ABW5C7K9_9PROT</name>
<comment type="catalytic activity">
    <reaction evidence="11">
        <text>fluoride(in) = fluoride(out)</text>
        <dbReference type="Rhea" id="RHEA:76159"/>
        <dbReference type="ChEBI" id="CHEBI:17051"/>
    </reaction>
    <physiologicalReaction direction="left-to-right" evidence="11">
        <dbReference type="Rhea" id="RHEA:76160"/>
    </physiologicalReaction>
</comment>
<dbReference type="Pfam" id="PF02537">
    <property type="entry name" value="CRCB"/>
    <property type="match status" value="1"/>
</dbReference>
<feature type="transmembrane region" description="Helical" evidence="12">
    <location>
        <begin position="33"/>
        <end position="54"/>
    </location>
</feature>
<keyword evidence="7 12" id="KW-0406">Ion transport</keyword>
<keyword evidence="12" id="KW-0479">Metal-binding</keyword>
<evidence type="ECO:0000256" key="4">
    <source>
        <dbReference type="ARBA" id="ARBA00022692"/>
    </source>
</evidence>
<evidence type="ECO:0000256" key="12">
    <source>
        <dbReference type="HAMAP-Rule" id="MF_00454"/>
    </source>
</evidence>
<evidence type="ECO:0000256" key="10">
    <source>
        <dbReference type="ARBA" id="ARBA00035120"/>
    </source>
</evidence>
<keyword evidence="3" id="KW-0997">Cell inner membrane</keyword>
<sequence length="129" mass="13695">MTYLLIALGSALGGTLRYWLSGLIAAWVGQTFPWGTLAINVTGSILIGAFATLTGPDGRVLVPGEWRQFVMVGICGGYTTFSSFSLQTLTLAQDGEWLWAGANVVLSVVLCLFGVWLGHVGASLFNQLP</sequence>
<evidence type="ECO:0000256" key="3">
    <source>
        <dbReference type="ARBA" id="ARBA00022519"/>
    </source>
</evidence>
<dbReference type="PANTHER" id="PTHR28259">
    <property type="entry name" value="FLUORIDE EXPORT PROTEIN 1-RELATED"/>
    <property type="match status" value="1"/>
</dbReference>
<evidence type="ECO:0000256" key="5">
    <source>
        <dbReference type="ARBA" id="ARBA00022989"/>
    </source>
</evidence>
<feature type="transmembrane region" description="Helical" evidence="12">
    <location>
        <begin position="97"/>
        <end position="117"/>
    </location>
</feature>
<comment type="function">
    <text evidence="12">Fluoride-specific ion channel. Important for reducing fluoride concentration in the cell, thus reducing its toxicity.</text>
</comment>
<protein>
    <recommendedName>
        <fullName evidence="12">Fluoride-specific ion channel FluC</fullName>
    </recommendedName>
</protein>
<keyword evidence="12" id="KW-0813">Transport</keyword>